<evidence type="ECO:0000313" key="1">
    <source>
        <dbReference type="EMBL" id="CAB9512532.1"/>
    </source>
</evidence>
<keyword evidence="2" id="KW-1185">Reference proteome</keyword>
<name>A0A9N8HH38_9STRA</name>
<dbReference type="EMBL" id="CAICTM010000540">
    <property type="protein sequence ID" value="CAB9512532.1"/>
    <property type="molecule type" value="Genomic_DNA"/>
</dbReference>
<accession>A0A9N8HH38</accession>
<dbReference type="Proteomes" id="UP001153069">
    <property type="component" value="Unassembled WGS sequence"/>
</dbReference>
<organism evidence="1 2">
    <name type="scientific">Seminavis robusta</name>
    <dbReference type="NCBI Taxonomy" id="568900"/>
    <lineage>
        <taxon>Eukaryota</taxon>
        <taxon>Sar</taxon>
        <taxon>Stramenopiles</taxon>
        <taxon>Ochrophyta</taxon>
        <taxon>Bacillariophyta</taxon>
        <taxon>Bacillariophyceae</taxon>
        <taxon>Bacillariophycidae</taxon>
        <taxon>Naviculales</taxon>
        <taxon>Naviculaceae</taxon>
        <taxon>Seminavis</taxon>
    </lineage>
</organism>
<proteinExistence type="predicted"/>
<protein>
    <submittedName>
        <fullName evidence="1">Uncharacterized protein</fullName>
    </submittedName>
</protein>
<dbReference type="OrthoDB" id="434111at2759"/>
<reference evidence="1" key="1">
    <citation type="submission" date="2020-06" db="EMBL/GenBank/DDBJ databases">
        <authorList>
            <consortium name="Plant Systems Biology data submission"/>
        </authorList>
    </citation>
    <scope>NUCLEOTIDE SEQUENCE</scope>
    <source>
        <strain evidence="1">D6</strain>
    </source>
</reference>
<dbReference type="AlphaFoldDB" id="A0A9N8HH38"/>
<gene>
    <name evidence="1" type="ORF">SEMRO_541_G163130.1</name>
</gene>
<comment type="caution">
    <text evidence="1">The sequence shown here is derived from an EMBL/GenBank/DDBJ whole genome shotgun (WGS) entry which is preliminary data.</text>
</comment>
<sequence length="264" mass="28978">MMDFLDELTKLISPSQLEASIPASLAVAAAICWLDPSKTGAVFFGLMALGFVFRRPLLELMTRPISQHITEAATKSWEDLARDPDRFDRLLTASTDALKRAIGSEPLRATLKGAIVESMNDQELEGAMLDTINNAIVKSAQDEQLLTALKSVSKQSLLETLRDKEFMTQTVSSLVEAMLEASKDEGLKKALMEIATDSVSTALQDEKFVSMVRKVLKDTLKDKDLYRASAAGVVGAFMPKTLSKTISKRLNQDDNKNDDQCLSS</sequence>
<evidence type="ECO:0000313" key="2">
    <source>
        <dbReference type="Proteomes" id="UP001153069"/>
    </source>
</evidence>